<dbReference type="PANTHER" id="PTHR43214:SF24">
    <property type="entry name" value="TRANSCRIPTIONAL REGULATORY PROTEIN NARL-RELATED"/>
    <property type="match status" value="1"/>
</dbReference>
<evidence type="ECO:0000256" key="1">
    <source>
        <dbReference type="ARBA" id="ARBA00022553"/>
    </source>
</evidence>
<reference evidence="9 10" key="1">
    <citation type="submission" date="2019-09" db="EMBL/GenBank/DDBJ databases">
        <title>Phylogeny of genus Pseudoclavibacter and closely related genus.</title>
        <authorList>
            <person name="Li Y."/>
        </authorList>
    </citation>
    <scope>NUCLEOTIDE SEQUENCE [LARGE SCALE GENOMIC DNA]</scope>
    <source>
        <strain evidence="9 10">JCM 16921</strain>
    </source>
</reference>
<feature type="region of interest" description="Disordered" evidence="6">
    <location>
        <begin position="165"/>
        <end position="191"/>
    </location>
</feature>
<dbReference type="InterPro" id="IPR000792">
    <property type="entry name" value="Tscrpt_reg_LuxR_C"/>
</dbReference>
<dbReference type="PROSITE" id="PS00622">
    <property type="entry name" value="HTH_LUXR_1"/>
    <property type="match status" value="1"/>
</dbReference>
<dbReference type="InterPro" id="IPR039420">
    <property type="entry name" value="WalR-like"/>
</dbReference>
<keyword evidence="10" id="KW-1185">Reference proteome</keyword>
<evidence type="ECO:0000256" key="5">
    <source>
        <dbReference type="PROSITE-ProRule" id="PRU00169"/>
    </source>
</evidence>
<dbReference type="CDD" id="cd17535">
    <property type="entry name" value="REC_NarL-like"/>
    <property type="match status" value="1"/>
</dbReference>
<dbReference type="AlphaFoldDB" id="A0A7C8BPR0"/>
<evidence type="ECO:0000256" key="3">
    <source>
        <dbReference type="ARBA" id="ARBA00023125"/>
    </source>
</evidence>
<dbReference type="InterPro" id="IPR016032">
    <property type="entry name" value="Sig_transdc_resp-reg_C-effctor"/>
</dbReference>
<feature type="modified residue" description="4-aspartylphosphate" evidence="5">
    <location>
        <position position="71"/>
    </location>
</feature>
<dbReference type="PANTHER" id="PTHR43214">
    <property type="entry name" value="TWO-COMPONENT RESPONSE REGULATOR"/>
    <property type="match status" value="1"/>
</dbReference>
<dbReference type="Proteomes" id="UP000481339">
    <property type="component" value="Unassembled WGS sequence"/>
</dbReference>
<dbReference type="Pfam" id="PF00196">
    <property type="entry name" value="GerE"/>
    <property type="match status" value="1"/>
</dbReference>
<dbReference type="SUPFAM" id="SSF46894">
    <property type="entry name" value="C-terminal effector domain of the bipartite response regulators"/>
    <property type="match status" value="1"/>
</dbReference>
<dbReference type="PRINTS" id="PR00038">
    <property type="entry name" value="HTHLUXR"/>
</dbReference>
<keyword evidence="2" id="KW-0805">Transcription regulation</keyword>
<dbReference type="GO" id="GO:0006355">
    <property type="term" value="P:regulation of DNA-templated transcription"/>
    <property type="evidence" value="ECO:0007669"/>
    <property type="project" value="InterPro"/>
</dbReference>
<evidence type="ECO:0000259" key="8">
    <source>
        <dbReference type="PROSITE" id="PS50110"/>
    </source>
</evidence>
<dbReference type="GO" id="GO:0000160">
    <property type="term" value="P:phosphorelay signal transduction system"/>
    <property type="evidence" value="ECO:0007669"/>
    <property type="project" value="InterPro"/>
</dbReference>
<dbReference type="OrthoDB" id="9808843at2"/>
<dbReference type="SMART" id="SM00421">
    <property type="entry name" value="HTH_LUXR"/>
    <property type="match status" value="1"/>
</dbReference>
<dbReference type="PROSITE" id="PS50043">
    <property type="entry name" value="HTH_LUXR_2"/>
    <property type="match status" value="1"/>
</dbReference>
<dbReference type="InterPro" id="IPR001789">
    <property type="entry name" value="Sig_transdc_resp-reg_receiver"/>
</dbReference>
<feature type="domain" description="Response regulatory" evidence="8">
    <location>
        <begin position="20"/>
        <end position="136"/>
    </location>
</feature>
<dbReference type="InterPro" id="IPR011006">
    <property type="entry name" value="CheY-like_superfamily"/>
</dbReference>
<accession>A0A7C8BPR0</accession>
<dbReference type="EMBL" id="WBKA01000004">
    <property type="protein sequence ID" value="KAB1631990.1"/>
    <property type="molecule type" value="Genomic_DNA"/>
</dbReference>
<keyword evidence="1 5" id="KW-0597">Phosphoprotein</keyword>
<keyword evidence="3" id="KW-0238">DNA-binding</keyword>
<evidence type="ECO:0000313" key="10">
    <source>
        <dbReference type="Proteomes" id="UP000481339"/>
    </source>
</evidence>
<dbReference type="CDD" id="cd06170">
    <property type="entry name" value="LuxR_C_like"/>
    <property type="match status" value="1"/>
</dbReference>
<dbReference type="Pfam" id="PF00072">
    <property type="entry name" value="Response_reg"/>
    <property type="match status" value="1"/>
</dbReference>
<dbReference type="Gene3D" id="3.40.50.2300">
    <property type="match status" value="1"/>
</dbReference>
<dbReference type="SUPFAM" id="SSF52172">
    <property type="entry name" value="CheY-like"/>
    <property type="match status" value="1"/>
</dbReference>
<evidence type="ECO:0000259" key="7">
    <source>
        <dbReference type="PROSITE" id="PS50043"/>
    </source>
</evidence>
<feature type="domain" description="HTH luxR-type" evidence="7">
    <location>
        <begin position="200"/>
        <end position="265"/>
    </location>
</feature>
<evidence type="ECO:0000256" key="2">
    <source>
        <dbReference type="ARBA" id="ARBA00023015"/>
    </source>
</evidence>
<evidence type="ECO:0000256" key="6">
    <source>
        <dbReference type="SAM" id="MobiDB-lite"/>
    </source>
</evidence>
<sequence length="271" mass="28243">MSAPVPGSPTTSDAATDPVRVAIVDDQALVRGGLAMLVDSQPDLAVTVQAGDGAEAVARLAEHPVDVVLMDVRMPAMDGIAATRRLLADHPDTRVIVLTTFELDDYVLRAIEAGASGFLLKDARPEQLLDAIRTVQRGDAVISPSMTRRLLSHVVPLMRSDRAGAQAASAPDAAPASTATPRADAAATEAGGRAEVTAAARRLVAALTPREREVLELVSAGLSNAEIADRLFLSETTVKTHVGHILAKLAARDRVQAVVIAFRAGVVPPLG</sequence>
<proteinExistence type="predicted"/>
<dbReference type="GO" id="GO:0003677">
    <property type="term" value="F:DNA binding"/>
    <property type="evidence" value="ECO:0007669"/>
    <property type="project" value="UniProtKB-KW"/>
</dbReference>
<dbReference type="SMART" id="SM00448">
    <property type="entry name" value="REC"/>
    <property type="match status" value="1"/>
</dbReference>
<keyword evidence="4" id="KW-0804">Transcription</keyword>
<dbReference type="RefSeq" id="WP_158036459.1">
    <property type="nucleotide sequence ID" value="NZ_BAAAZV010000020.1"/>
</dbReference>
<protein>
    <submittedName>
        <fullName evidence="9">Response regulator transcription factor</fullName>
    </submittedName>
</protein>
<evidence type="ECO:0000256" key="4">
    <source>
        <dbReference type="ARBA" id="ARBA00023163"/>
    </source>
</evidence>
<evidence type="ECO:0000313" key="9">
    <source>
        <dbReference type="EMBL" id="KAB1631990.1"/>
    </source>
</evidence>
<organism evidence="9 10">
    <name type="scientific">Pseudoclavibacter caeni</name>
    <dbReference type="NCBI Taxonomy" id="908846"/>
    <lineage>
        <taxon>Bacteria</taxon>
        <taxon>Bacillati</taxon>
        <taxon>Actinomycetota</taxon>
        <taxon>Actinomycetes</taxon>
        <taxon>Micrococcales</taxon>
        <taxon>Microbacteriaceae</taxon>
        <taxon>Pseudoclavibacter</taxon>
    </lineage>
</organism>
<dbReference type="InterPro" id="IPR058245">
    <property type="entry name" value="NreC/VraR/RcsB-like_REC"/>
</dbReference>
<comment type="caution">
    <text evidence="9">The sequence shown here is derived from an EMBL/GenBank/DDBJ whole genome shotgun (WGS) entry which is preliminary data.</text>
</comment>
<gene>
    <name evidence="9" type="ORF">F8O02_06675</name>
</gene>
<dbReference type="PROSITE" id="PS50110">
    <property type="entry name" value="RESPONSE_REGULATORY"/>
    <property type="match status" value="1"/>
</dbReference>
<name>A0A7C8BPR0_9MICO</name>